<name>A0A0A0VE51_9DINO</name>
<accession>A0A0A0VE51</accession>
<dbReference type="InterPro" id="IPR016039">
    <property type="entry name" value="Thiolase-like"/>
</dbReference>
<dbReference type="PROSITE" id="PS52004">
    <property type="entry name" value="KS3_2"/>
    <property type="match status" value="1"/>
</dbReference>
<evidence type="ECO:0000256" key="3">
    <source>
        <dbReference type="RuleBase" id="RU003694"/>
    </source>
</evidence>
<dbReference type="InterPro" id="IPR014031">
    <property type="entry name" value="Ketoacyl_synth_C"/>
</dbReference>
<keyword evidence="2" id="KW-0597">Phosphoprotein</keyword>
<dbReference type="AlphaFoldDB" id="A0A0A0VE51"/>
<dbReference type="GO" id="GO:0006633">
    <property type="term" value="P:fatty acid biosynthetic process"/>
    <property type="evidence" value="ECO:0007669"/>
    <property type="project" value="TreeGrafter"/>
</dbReference>
<feature type="domain" description="Ketosynthase family 3 (KS3)" evidence="4">
    <location>
        <begin position="341"/>
        <end position="760"/>
    </location>
</feature>
<organism evidence="5">
    <name type="scientific">Azadinium spinosum</name>
    <dbReference type="NCBI Taxonomy" id="632150"/>
    <lineage>
        <taxon>Eukaryota</taxon>
        <taxon>Sar</taxon>
        <taxon>Alveolata</taxon>
        <taxon>Dinophyceae</taxon>
        <taxon>Gonyaulacales</taxon>
        <taxon>Amphidomataceae</taxon>
        <taxon>Azadinium</taxon>
    </lineage>
</organism>
<dbReference type="Pfam" id="PF00109">
    <property type="entry name" value="ketoacyl-synt"/>
    <property type="match status" value="1"/>
</dbReference>
<dbReference type="PANTHER" id="PTHR43775:SF37">
    <property type="entry name" value="SI:DKEY-61P9.11"/>
    <property type="match status" value="1"/>
</dbReference>
<evidence type="ECO:0000313" key="5">
    <source>
        <dbReference type="EMBL" id="AIW63286.1"/>
    </source>
</evidence>
<evidence type="ECO:0000256" key="1">
    <source>
        <dbReference type="ARBA" id="ARBA00022450"/>
    </source>
</evidence>
<dbReference type="PANTHER" id="PTHR43775">
    <property type="entry name" value="FATTY ACID SYNTHASE"/>
    <property type="match status" value="1"/>
</dbReference>
<comment type="similarity">
    <text evidence="3">Belongs to the thiolase-like superfamily. Beta-ketoacyl-ACP synthases family.</text>
</comment>
<dbReference type="InterPro" id="IPR014030">
    <property type="entry name" value="Ketoacyl_synth_N"/>
</dbReference>
<proteinExistence type="evidence at transcript level"/>
<evidence type="ECO:0000256" key="2">
    <source>
        <dbReference type="ARBA" id="ARBA00022553"/>
    </source>
</evidence>
<reference evidence="5" key="1">
    <citation type="submission" date="2014-09" db="EMBL/GenBank/DDBJ databases">
        <title>First genomic characterisation of the toxigenic dinoflagellate Azadinium spinosum, with particular reference to polyketide synthase genes.</title>
        <authorList>
            <person name="Meyer J.M."/>
            <person name="Roedelsperger C."/>
            <person name="Eichholz K."/>
            <person name="Tillmann U."/>
            <person name="Cembella A."/>
            <person name="McGaughran A."/>
            <person name="John U."/>
        </authorList>
    </citation>
    <scope>NUCLEOTIDE SEQUENCE</scope>
</reference>
<dbReference type="CDD" id="cd00833">
    <property type="entry name" value="PKS"/>
    <property type="match status" value="1"/>
</dbReference>
<protein>
    <submittedName>
        <fullName evidence="5">Polyketide synthase AS3D902</fullName>
    </submittedName>
</protein>
<evidence type="ECO:0000259" key="4">
    <source>
        <dbReference type="PROSITE" id="PS52004"/>
    </source>
</evidence>
<keyword evidence="3" id="KW-0808">Transferase</keyword>
<dbReference type="GO" id="GO:0004312">
    <property type="term" value="F:fatty acid synthase activity"/>
    <property type="evidence" value="ECO:0007669"/>
    <property type="project" value="TreeGrafter"/>
</dbReference>
<dbReference type="NCBIfam" id="TIGR04556">
    <property type="entry name" value="PKS_assoc"/>
    <property type="match status" value="1"/>
</dbReference>
<sequence length="946" mass="103708">MADKLMDYNPVLGGLHLGQLVQIFDSDTEFNGFLGQLADYNPETSKYLVAIIKTGDMISVDAEYVRTVLDCKGPGAGGNESSFDIVIGPRTSHDALGEMFGDSLSTKGFCVVKIIQGQEDLAKSFDTLKSLESDGKLGRLAQEVEEGYLGKNGRAKVMWLDPDDDAVPQDDLVKRNDANITTMAEILQPHMEDILGFPIAERSPALACVSMNDKDEADFESPFATDKQLQEYYATWTKSVLRLVHYMGPSGGKVTLTKKAACPLNNLEDSYEIEAVANTILLVREDCFDFAYEEPDEGEACWLMSFMLKPGAVWDLEGDLVGDTDVFGTVGDGPGPPTDPKLIVSVCAISLQACGRMTDHHKEWAAYTSGCDGQLEMPFLRFDYAPYYSDEVDNPQGTTFVKHFSVQDGIELFDNRIFEISNMESTAMDPMCRQVMEVGYLSIFKIGITKKYCNTNAIHASVSVGCDKQEWLNLPEAPRSVATNNQLAIMANRFNYVFNLKGGSYVCDTACSSSLIASHLGKVNLLETRWDPLAWHLGLGAGLTLTVGSFIGSCSSHMLSPGGRCFTFNATANGYNRGDGTACMLIKAGPCEGDRIAYFRGSQIGQDGRSASMSAPNGPAQEKCVWGAIREAQMTPPESTVWECHGTGTSLGDPIEVGAVRKVQIKMKRLEPLMIASSKSNFGHLEGSAAAIAMNKCVCVVCQIVCAPTQHLKCLNPHLDHAAFEAIFIAEHLPYKYIRGHCQVSSFGVGGTNGHAIFWGEGYRPPPDFKKLFVKKITDSAPPIIADGSDPSSWEYSGLPLGAEDQDKQITIRFEKDPITEEEVISYEVQEEEILEPPEFYCTTGSHNEWAEDRMMEGDVPSLFYQETEMPENGTLEFRILAEGDQDKVFGPSETTSKMIAPIEGPDKDIRTSWVINGPPGNPVRLEFFAPPKGAKSVCWILVKEE</sequence>
<dbReference type="InterPro" id="IPR020841">
    <property type="entry name" value="PKS_Beta-ketoAc_synthase_dom"/>
</dbReference>
<dbReference type="SMART" id="SM00825">
    <property type="entry name" value="PKS_KS"/>
    <property type="match status" value="1"/>
</dbReference>
<dbReference type="Pfam" id="PF02801">
    <property type="entry name" value="Ketoacyl-synt_C"/>
    <property type="match status" value="1"/>
</dbReference>
<dbReference type="SUPFAM" id="SSF53901">
    <property type="entry name" value="Thiolase-like"/>
    <property type="match status" value="2"/>
</dbReference>
<dbReference type="InterPro" id="IPR050091">
    <property type="entry name" value="PKS_NRPS_Biosynth_Enz"/>
</dbReference>
<dbReference type="EMBL" id="KM588917">
    <property type="protein sequence ID" value="AIW63286.1"/>
    <property type="molecule type" value="mRNA"/>
</dbReference>
<dbReference type="InterPro" id="IPR030834">
    <property type="entry name" value="PKS_assoc_dom"/>
</dbReference>
<keyword evidence="1" id="KW-0596">Phosphopantetheine</keyword>
<dbReference type="Gene3D" id="3.40.47.10">
    <property type="match status" value="1"/>
</dbReference>